<organism evidence="1">
    <name type="scientific">Fagus sylvatica</name>
    <name type="common">Beechnut</name>
    <dbReference type="NCBI Taxonomy" id="28930"/>
    <lineage>
        <taxon>Eukaryota</taxon>
        <taxon>Viridiplantae</taxon>
        <taxon>Streptophyta</taxon>
        <taxon>Embryophyta</taxon>
        <taxon>Tracheophyta</taxon>
        <taxon>Spermatophyta</taxon>
        <taxon>Magnoliopsida</taxon>
        <taxon>eudicotyledons</taxon>
        <taxon>Gunneridae</taxon>
        <taxon>Pentapetalae</taxon>
        <taxon>rosids</taxon>
        <taxon>fabids</taxon>
        <taxon>Fagales</taxon>
        <taxon>Fagaceae</taxon>
        <taxon>Fagus</taxon>
    </lineage>
</organism>
<gene>
    <name evidence="1" type="ORF">FSB_LOCUS26618</name>
</gene>
<name>A0A2N9G7V9_FAGSY</name>
<protein>
    <submittedName>
        <fullName evidence="1">Uncharacterized protein</fullName>
    </submittedName>
</protein>
<sequence length="653" mass="73445">MSDFDVLGIVGKLALPTFARFRIRGNPSLDPVKFLAIREFHVVHGMCLLSNVPGLRGSTCCESGRLCAQAWQRRWENSGIFSKTLFRRPVFTRVVDVAPDVGFRRSWYRRKAYATYFPKVQALHRGELGFARYDLANGGRWNVPYAKGVGIEALHHVSSEWSREWSVRFSFWSGQRSGQTLVKLGQPWSNLVKILQTLGNVSWDPFQGFGRRVSRVLGIVAPVGSETAWSNLGQTGQLQSNLVNPWSNLVKILGNVSRTFFLGLFDVASPRRIRPDLVRAVSFCVPTPEKIPGLRSRAPESSFAFLSWRLEICSSLKSGGSTVWHFESQHVEEVNLRLQICLSLKLGGSTVWHLNPNMLRGDLTWGLPKLQIGWFQRPNTLRGDLTWGLPKLQIGWFNGLESQSKHVEGCKSGGSTVWNLSPNKLRGDLTWGLPKLQIGWFNGLESQSKQVEGCKSGGSTVWNLSPNKLRSDLTWGLPKLQIGWFNGLESQSKQMSDRCAVVAEIVAGPHALDSCECMNIEGAMRAPSRWLLLCLLGRSALRIPYFRLSYLIVLTTCSWSLAHLVGLSDALDHLVGRHFLNLRSVLVQAFGFFHHILDSGSPLLISGLSSNFSVRGKIAPVWYNKINEFLIPGLRYYHRFGRFCKRCPFAWMM</sequence>
<proteinExistence type="predicted"/>
<dbReference type="AlphaFoldDB" id="A0A2N9G7V9"/>
<accession>A0A2N9G7V9</accession>
<dbReference type="EMBL" id="OIVN01001894">
    <property type="protein sequence ID" value="SPC98736.1"/>
    <property type="molecule type" value="Genomic_DNA"/>
</dbReference>
<reference evidence="1" key="1">
    <citation type="submission" date="2018-02" db="EMBL/GenBank/DDBJ databases">
        <authorList>
            <person name="Cohen D.B."/>
            <person name="Kent A.D."/>
        </authorList>
    </citation>
    <scope>NUCLEOTIDE SEQUENCE</scope>
</reference>
<evidence type="ECO:0000313" key="1">
    <source>
        <dbReference type="EMBL" id="SPC98736.1"/>
    </source>
</evidence>